<dbReference type="AlphaFoldDB" id="A0A4P9Z3V9"/>
<keyword evidence="4" id="KW-1185">Reference proteome</keyword>
<evidence type="ECO:0000313" key="3">
    <source>
        <dbReference type="EMBL" id="RKP27243.1"/>
    </source>
</evidence>
<dbReference type="Proteomes" id="UP000278143">
    <property type="component" value="Unassembled WGS sequence"/>
</dbReference>
<proteinExistence type="predicted"/>
<organism evidence="3 4">
    <name type="scientific">Syncephalis pseudoplumigaleata</name>
    <dbReference type="NCBI Taxonomy" id="1712513"/>
    <lineage>
        <taxon>Eukaryota</taxon>
        <taxon>Fungi</taxon>
        <taxon>Fungi incertae sedis</taxon>
        <taxon>Zoopagomycota</taxon>
        <taxon>Zoopagomycotina</taxon>
        <taxon>Zoopagomycetes</taxon>
        <taxon>Zoopagales</taxon>
        <taxon>Piptocephalidaceae</taxon>
        <taxon>Syncephalis</taxon>
    </lineage>
</organism>
<evidence type="ECO:0008006" key="5">
    <source>
        <dbReference type="Google" id="ProtNLM"/>
    </source>
</evidence>
<feature type="compositionally biased region" description="Low complexity" evidence="1">
    <location>
        <begin position="101"/>
        <end position="120"/>
    </location>
</feature>
<feature type="chain" id="PRO_5020180099" description="Secreted protein" evidence="2">
    <location>
        <begin position="19"/>
        <end position="210"/>
    </location>
</feature>
<feature type="region of interest" description="Disordered" evidence="1">
    <location>
        <begin position="101"/>
        <end position="123"/>
    </location>
</feature>
<sequence>MPLPHLPLILSIIVVVQSAALTSHAAPAPFILPKYGILDLPNGDRYMFAKITNAPEFELAQWGSLLDGKAGSATGYPSDASAADKAGSIAIPVGQAKLGSFDPSADDSSSNSNNGGSSTSMKNITNSVVSTGKQSVRNQSDAISDKAALTAGGAATAAAAPVLGPLAPVAGVAVSKVTKSVVESTINRCTEPDATAWCFIKPAKSDPSSK</sequence>
<name>A0A4P9Z3V9_9FUNG</name>
<evidence type="ECO:0000256" key="2">
    <source>
        <dbReference type="SAM" id="SignalP"/>
    </source>
</evidence>
<evidence type="ECO:0000256" key="1">
    <source>
        <dbReference type="SAM" id="MobiDB-lite"/>
    </source>
</evidence>
<dbReference type="OrthoDB" id="10633987at2759"/>
<evidence type="ECO:0000313" key="4">
    <source>
        <dbReference type="Proteomes" id="UP000278143"/>
    </source>
</evidence>
<dbReference type="EMBL" id="KZ989244">
    <property type="protein sequence ID" value="RKP27243.1"/>
    <property type="molecule type" value="Genomic_DNA"/>
</dbReference>
<reference evidence="4" key="1">
    <citation type="journal article" date="2018" name="Nat. Microbiol.">
        <title>Leveraging single-cell genomics to expand the fungal tree of life.</title>
        <authorList>
            <person name="Ahrendt S.R."/>
            <person name="Quandt C.A."/>
            <person name="Ciobanu D."/>
            <person name="Clum A."/>
            <person name="Salamov A."/>
            <person name="Andreopoulos B."/>
            <person name="Cheng J.F."/>
            <person name="Woyke T."/>
            <person name="Pelin A."/>
            <person name="Henrissat B."/>
            <person name="Reynolds N.K."/>
            <person name="Benny G.L."/>
            <person name="Smith M.E."/>
            <person name="James T.Y."/>
            <person name="Grigoriev I.V."/>
        </authorList>
    </citation>
    <scope>NUCLEOTIDE SEQUENCE [LARGE SCALE GENOMIC DNA]</scope>
    <source>
        <strain evidence="4">Benny S71-1</strain>
    </source>
</reference>
<keyword evidence="2" id="KW-0732">Signal</keyword>
<gene>
    <name evidence="3" type="ORF">SYNPS1DRAFT_27100</name>
</gene>
<feature type="signal peptide" evidence="2">
    <location>
        <begin position="1"/>
        <end position="18"/>
    </location>
</feature>
<protein>
    <recommendedName>
        <fullName evidence="5">Secreted protein</fullName>
    </recommendedName>
</protein>
<accession>A0A4P9Z3V9</accession>